<protein>
    <recommendedName>
        <fullName evidence="1">Glycosyl transferase family 1 domain-containing protein</fullName>
    </recommendedName>
</protein>
<dbReference type="Pfam" id="PF00534">
    <property type="entry name" value="Glycos_transf_1"/>
    <property type="match status" value="1"/>
</dbReference>
<dbReference type="GO" id="GO:0016757">
    <property type="term" value="F:glycosyltransferase activity"/>
    <property type="evidence" value="ECO:0007669"/>
    <property type="project" value="InterPro"/>
</dbReference>
<proteinExistence type="predicted"/>
<evidence type="ECO:0000259" key="1">
    <source>
        <dbReference type="Pfam" id="PF00534"/>
    </source>
</evidence>
<accession>A0A382B8R7</accession>
<name>A0A382B8R7_9ZZZZ</name>
<feature type="domain" description="Glycosyl transferase family 1" evidence="1">
    <location>
        <begin position="25"/>
        <end position="120"/>
    </location>
</feature>
<sequence length="143" mass="15938">ARVGGEHRLILLGEPSVSIEEDEDIVVVAGVDDAVKWSLLRDADFLINPSAMESFSLVLFEAWAAGIPVLVNAYCATTREHVDEARGGLRYRSYPEFEVAVDRLTSDHELRFRLAANGRTFAERSYGWSGIVNRFTSFCELLA</sequence>
<dbReference type="PANTHER" id="PTHR12526">
    <property type="entry name" value="GLYCOSYLTRANSFERASE"/>
    <property type="match status" value="1"/>
</dbReference>
<gene>
    <name evidence="2" type="ORF">METZ01_LOCUS162487</name>
</gene>
<dbReference type="AlphaFoldDB" id="A0A382B8R7"/>
<feature type="non-terminal residue" evidence="2">
    <location>
        <position position="1"/>
    </location>
</feature>
<dbReference type="Gene3D" id="3.40.50.2000">
    <property type="entry name" value="Glycogen Phosphorylase B"/>
    <property type="match status" value="1"/>
</dbReference>
<dbReference type="InterPro" id="IPR001296">
    <property type="entry name" value="Glyco_trans_1"/>
</dbReference>
<dbReference type="SUPFAM" id="SSF53756">
    <property type="entry name" value="UDP-Glycosyltransferase/glycogen phosphorylase"/>
    <property type="match status" value="1"/>
</dbReference>
<reference evidence="2" key="1">
    <citation type="submission" date="2018-05" db="EMBL/GenBank/DDBJ databases">
        <authorList>
            <person name="Lanie J.A."/>
            <person name="Ng W.-L."/>
            <person name="Kazmierczak K.M."/>
            <person name="Andrzejewski T.M."/>
            <person name="Davidsen T.M."/>
            <person name="Wayne K.J."/>
            <person name="Tettelin H."/>
            <person name="Glass J.I."/>
            <person name="Rusch D."/>
            <person name="Podicherti R."/>
            <person name="Tsui H.-C.T."/>
            <person name="Winkler M.E."/>
        </authorList>
    </citation>
    <scope>NUCLEOTIDE SEQUENCE</scope>
</reference>
<organism evidence="2">
    <name type="scientific">marine metagenome</name>
    <dbReference type="NCBI Taxonomy" id="408172"/>
    <lineage>
        <taxon>unclassified sequences</taxon>
        <taxon>metagenomes</taxon>
        <taxon>ecological metagenomes</taxon>
    </lineage>
</organism>
<dbReference type="EMBL" id="UINC01028519">
    <property type="protein sequence ID" value="SVB09633.1"/>
    <property type="molecule type" value="Genomic_DNA"/>
</dbReference>
<evidence type="ECO:0000313" key="2">
    <source>
        <dbReference type="EMBL" id="SVB09633.1"/>
    </source>
</evidence>